<evidence type="ECO:0000256" key="8">
    <source>
        <dbReference type="ARBA" id="ARBA00023319"/>
    </source>
</evidence>
<keyword evidence="2" id="KW-0812">Transmembrane</keyword>
<keyword evidence="8" id="KW-0393">Immunoglobulin domain</keyword>
<dbReference type="InterPro" id="IPR013783">
    <property type="entry name" value="Ig-like_fold"/>
</dbReference>
<keyword evidence="4" id="KW-0130">Cell adhesion</keyword>
<evidence type="ECO:0000313" key="11">
    <source>
        <dbReference type="Proteomes" id="UP001054945"/>
    </source>
</evidence>
<gene>
    <name evidence="10" type="primary">AVEN_125286_1</name>
    <name evidence="10" type="ORF">CEXT_761341</name>
</gene>
<evidence type="ECO:0000256" key="2">
    <source>
        <dbReference type="ARBA" id="ARBA00022692"/>
    </source>
</evidence>
<dbReference type="EMBL" id="BPLR01006031">
    <property type="protein sequence ID" value="GIY07003.1"/>
    <property type="molecule type" value="Genomic_DNA"/>
</dbReference>
<evidence type="ECO:0000256" key="3">
    <source>
        <dbReference type="ARBA" id="ARBA00022729"/>
    </source>
</evidence>
<evidence type="ECO:0000256" key="1">
    <source>
        <dbReference type="ARBA" id="ARBA00004167"/>
    </source>
</evidence>
<keyword evidence="7" id="KW-1015">Disulfide bond</keyword>
<sequence length="127" mass="14222">MFPIGARRSIKTLYGVRRGFVKKVPSYIDQKKAAVLMSLGEHFRTNIRTKRSGTPIAPDKRMLLTVNKTTVTVNLNSWHNGGCPITFVIQYKSAGHHEWTLVSNNIIPEQQTITITDLTLEHGTACS</sequence>
<dbReference type="InterPro" id="IPR056754">
    <property type="entry name" value="DSCAM/DSCAML_C"/>
</dbReference>
<dbReference type="InterPro" id="IPR036116">
    <property type="entry name" value="FN3_sf"/>
</dbReference>
<evidence type="ECO:0000256" key="7">
    <source>
        <dbReference type="ARBA" id="ARBA00023157"/>
    </source>
</evidence>
<protein>
    <submittedName>
        <fullName evidence="10">Fibronectin type-III domain-containing protein</fullName>
    </submittedName>
</protein>
<evidence type="ECO:0000256" key="6">
    <source>
        <dbReference type="ARBA" id="ARBA00023136"/>
    </source>
</evidence>
<proteinExistence type="predicted"/>
<dbReference type="GO" id="GO:0016020">
    <property type="term" value="C:membrane"/>
    <property type="evidence" value="ECO:0007669"/>
    <property type="project" value="UniProtKB-SubCell"/>
</dbReference>
<name>A0AAV4QBC9_CAEEX</name>
<dbReference type="CDD" id="cd00063">
    <property type="entry name" value="FN3"/>
    <property type="match status" value="1"/>
</dbReference>
<keyword evidence="11" id="KW-1185">Reference proteome</keyword>
<dbReference type="SUPFAM" id="SSF49265">
    <property type="entry name" value="Fibronectin type III"/>
    <property type="match status" value="1"/>
</dbReference>
<keyword evidence="5" id="KW-1133">Transmembrane helix</keyword>
<dbReference type="GO" id="GO:0007155">
    <property type="term" value="P:cell adhesion"/>
    <property type="evidence" value="ECO:0007669"/>
    <property type="project" value="UniProtKB-KW"/>
</dbReference>
<reference evidence="10 11" key="1">
    <citation type="submission" date="2021-06" db="EMBL/GenBank/DDBJ databases">
        <title>Caerostris extrusa draft genome.</title>
        <authorList>
            <person name="Kono N."/>
            <person name="Arakawa K."/>
        </authorList>
    </citation>
    <scope>NUCLEOTIDE SEQUENCE [LARGE SCALE GENOMIC DNA]</scope>
</reference>
<comment type="subcellular location">
    <subcellularLocation>
        <location evidence="1">Membrane</location>
        <topology evidence="1">Single-pass membrane protein</topology>
    </subcellularLocation>
</comment>
<comment type="caution">
    <text evidence="10">The sequence shown here is derived from an EMBL/GenBank/DDBJ whole genome shotgun (WGS) entry which is preliminary data.</text>
</comment>
<organism evidence="10 11">
    <name type="scientific">Caerostris extrusa</name>
    <name type="common">Bark spider</name>
    <name type="synonym">Caerostris bankana</name>
    <dbReference type="NCBI Taxonomy" id="172846"/>
    <lineage>
        <taxon>Eukaryota</taxon>
        <taxon>Metazoa</taxon>
        <taxon>Ecdysozoa</taxon>
        <taxon>Arthropoda</taxon>
        <taxon>Chelicerata</taxon>
        <taxon>Arachnida</taxon>
        <taxon>Araneae</taxon>
        <taxon>Araneomorphae</taxon>
        <taxon>Entelegynae</taxon>
        <taxon>Araneoidea</taxon>
        <taxon>Araneidae</taxon>
        <taxon>Caerostris</taxon>
    </lineage>
</organism>
<dbReference type="Proteomes" id="UP001054945">
    <property type="component" value="Unassembled WGS sequence"/>
</dbReference>
<dbReference type="Pfam" id="PF25059">
    <property type="entry name" value="FN3_DSCAM-DSCAML_C"/>
    <property type="match status" value="1"/>
</dbReference>
<evidence type="ECO:0000256" key="4">
    <source>
        <dbReference type="ARBA" id="ARBA00022889"/>
    </source>
</evidence>
<dbReference type="AlphaFoldDB" id="A0AAV4QBC9"/>
<evidence type="ECO:0000313" key="10">
    <source>
        <dbReference type="EMBL" id="GIY07003.1"/>
    </source>
</evidence>
<evidence type="ECO:0000256" key="5">
    <source>
        <dbReference type="ARBA" id="ARBA00022989"/>
    </source>
</evidence>
<dbReference type="Gene3D" id="2.60.40.10">
    <property type="entry name" value="Immunoglobulins"/>
    <property type="match status" value="1"/>
</dbReference>
<accession>A0AAV4QBC9</accession>
<evidence type="ECO:0000259" key="9">
    <source>
        <dbReference type="Pfam" id="PF25059"/>
    </source>
</evidence>
<feature type="domain" description="DSCAM/DSCAML C-terminal" evidence="9">
    <location>
        <begin position="66"/>
        <end position="119"/>
    </location>
</feature>
<dbReference type="InterPro" id="IPR003961">
    <property type="entry name" value="FN3_dom"/>
</dbReference>
<keyword evidence="6" id="KW-0472">Membrane</keyword>
<keyword evidence="3" id="KW-0732">Signal</keyword>